<evidence type="ECO:0000256" key="6">
    <source>
        <dbReference type="ARBA" id="ARBA00022989"/>
    </source>
</evidence>
<dbReference type="SUPFAM" id="SSF161098">
    <property type="entry name" value="MetI-like"/>
    <property type="match status" value="1"/>
</dbReference>
<keyword evidence="6 8" id="KW-1133">Transmembrane helix</keyword>
<evidence type="ECO:0000259" key="9">
    <source>
        <dbReference type="PROSITE" id="PS50928"/>
    </source>
</evidence>
<accession>A0A511DVJ3</accession>
<feature type="transmembrane region" description="Helical" evidence="8">
    <location>
        <begin position="143"/>
        <end position="168"/>
    </location>
</feature>
<evidence type="ECO:0000313" key="11">
    <source>
        <dbReference type="Proteomes" id="UP000321893"/>
    </source>
</evidence>
<keyword evidence="4 8" id="KW-0812">Transmembrane</keyword>
<dbReference type="GO" id="GO:0022857">
    <property type="term" value="F:transmembrane transporter activity"/>
    <property type="evidence" value="ECO:0007669"/>
    <property type="project" value="InterPro"/>
</dbReference>
<dbReference type="InterPro" id="IPR035906">
    <property type="entry name" value="MetI-like_sf"/>
</dbReference>
<dbReference type="GO" id="GO:0043190">
    <property type="term" value="C:ATP-binding cassette (ABC) transporter complex"/>
    <property type="evidence" value="ECO:0007669"/>
    <property type="project" value="InterPro"/>
</dbReference>
<keyword evidence="7 8" id="KW-0472">Membrane</keyword>
<dbReference type="InterPro" id="IPR000515">
    <property type="entry name" value="MetI-like"/>
</dbReference>
<dbReference type="Pfam" id="PF00528">
    <property type="entry name" value="BPD_transp_1"/>
    <property type="match status" value="1"/>
</dbReference>
<dbReference type="RefSeq" id="WP_056981642.1">
    <property type="nucleotide sequence ID" value="NZ_BJVK01000024.1"/>
</dbReference>
<comment type="similarity">
    <text evidence="8">Belongs to the binding-protein-dependent transport system permease family.</text>
</comment>
<dbReference type="GO" id="GO:0006865">
    <property type="term" value="P:amino acid transport"/>
    <property type="evidence" value="ECO:0007669"/>
    <property type="project" value="UniProtKB-KW"/>
</dbReference>
<evidence type="ECO:0000256" key="3">
    <source>
        <dbReference type="ARBA" id="ARBA00022475"/>
    </source>
</evidence>
<dbReference type="CDD" id="cd06261">
    <property type="entry name" value="TM_PBP2"/>
    <property type="match status" value="1"/>
</dbReference>
<dbReference type="OrthoDB" id="9805999at2"/>
<dbReference type="PANTHER" id="PTHR30614:SF0">
    <property type="entry name" value="L-CYSTINE TRANSPORT SYSTEM PERMEASE PROTEIN TCYL"/>
    <property type="match status" value="1"/>
</dbReference>
<evidence type="ECO:0000256" key="7">
    <source>
        <dbReference type="ARBA" id="ARBA00023136"/>
    </source>
</evidence>
<organism evidence="10 11">
    <name type="scientific">Lentilactobacillus kefiri</name>
    <name type="common">Lactobacillus kefiri</name>
    <dbReference type="NCBI Taxonomy" id="33962"/>
    <lineage>
        <taxon>Bacteria</taxon>
        <taxon>Bacillati</taxon>
        <taxon>Bacillota</taxon>
        <taxon>Bacilli</taxon>
        <taxon>Lactobacillales</taxon>
        <taxon>Lactobacillaceae</taxon>
        <taxon>Lentilactobacillus</taxon>
    </lineage>
</organism>
<dbReference type="InterPro" id="IPR043429">
    <property type="entry name" value="ArtM/GltK/GlnP/TcyL/YhdX-like"/>
</dbReference>
<dbReference type="AlphaFoldDB" id="A0A511DVJ3"/>
<evidence type="ECO:0000256" key="1">
    <source>
        <dbReference type="ARBA" id="ARBA00004651"/>
    </source>
</evidence>
<protein>
    <submittedName>
        <fullName evidence="10">Amino acid ABC transporter permease</fullName>
    </submittedName>
</protein>
<gene>
    <name evidence="10" type="ORF">LKE01_16760</name>
</gene>
<proteinExistence type="inferred from homology"/>
<comment type="subcellular location">
    <subcellularLocation>
        <location evidence="1 8">Cell membrane</location>
        <topology evidence="1 8">Multi-pass membrane protein</topology>
    </subcellularLocation>
</comment>
<feature type="transmembrane region" description="Helical" evidence="8">
    <location>
        <begin position="52"/>
        <end position="72"/>
    </location>
</feature>
<dbReference type="PROSITE" id="PS50928">
    <property type="entry name" value="ABC_TM1"/>
    <property type="match status" value="1"/>
</dbReference>
<keyword evidence="2 8" id="KW-0813">Transport</keyword>
<reference evidence="10" key="1">
    <citation type="submission" date="2019-07" db="EMBL/GenBank/DDBJ databases">
        <title>Whole genome shotgun sequence of Lactobacillus kefiri NBRC 15888.</title>
        <authorList>
            <person name="Hosoyama A."/>
            <person name="Uohara A."/>
            <person name="Ohji S."/>
            <person name="Ichikawa N."/>
        </authorList>
    </citation>
    <scope>NUCLEOTIDE SEQUENCE [LARGE SCALE GENOMIC DNA]</scope>
    <source>
        <strain evidence="10">NBRC 15888</strain>
    </source>
</reference>
<dbReference type="STRING" id="1423764.FC95_GL000949"/>
<feature type="transmembrane region" description="Helical" evidence="8">
    <location>
        <begin position="20"/>
        <end position="40"/>
    </location>
</feature>
<evidence type="ECO:0000256" key="5">
    <source>
        <dbReference type="ARBA" id="ARBA00022970"/>
    </source>
</evidence>
<keyword evidence="11" id="KW-1185">Reference proteome</keyword>
<evidence type="ECO:0000313" key="10">
    <source>
        <dbReference type="EMBL" id="GEL28856.1"/>
    </source>
</evidence>
<feature type="transmembrane region" description="Helical" evidence="8">
    <location>
        <begin position="188"/>
        <end position="207"/>
    </location>
</feature>
<feature type="transmembrane region" description="Helical" evidence="8">
    <location>
        <begin position="87"/>
        <end position="106"/>
    </location>
</feature>
<evidence type="ECO:0000256" key="2">
    <source>
        <dbReference type="ARBA" id="ARBA00022448"/>
    </source>
</evidence>
<keyword evidence="3" id="KW-1003">Cell membrane</keyword>
<keyword evidence="5" id="KW-0029">Amino-acid transport</keyword>
<evidence type="ECO:0000256" key="4">
    <source>
        <dbReference type="ARBA" id="ARBA00022692"/>
    </source>
</evidence>
<name>A0A511DVJ3_LENKE</name>
<dbReference type="PANTHER" id="PTHR30614">
    <property type="entry name" value="MEMBRANE COMPONENT OF AMINO ACID ABC TRANSPORTER"/>
    <property type="match status" value="1"/>
</dbReference>
<dbReference type="Gene3D" id="1.10.3720.10">
    <property type="entry name" value="MetI-like"/>
    <property type="match status" value="1"/>
</dbReference>
<evidence type="ECO:0000256" key="8">
    <source>
        <dbReference type="RuleBase" id="RU363032"/>
    </source>
</evidence>
<dbReference type="EMBL" id="BJVK01000024">
    <property type="protein sequence ID" value="GEL28856.1"/>
    <property type="molecule type" value="Genomic_DNA"/>
</dbReference>
<comment type="caution">
    <text evidence="10">The sequence shown here is derived from an EMBL/GenBank/DDBJ whole genome shotgun (WGS) entry which is preliminary data.</text>
</comment>
<sequence length="223" mass="24312">MKVIKILAALVGGLPNTITLLIASFIFSSLIGIGVAFLSLQDDKVGKSVSRVYIGLVRGTPPLLMLLLTYYGLPKLLSFIGIDSNNWAKIIFGIFGLSVGWGGYMAEAFRSAYLSVDEGQIKAAYSVGMTGETALREIILPQAFLIAIPNVENLLIGLLKATSLVYVIGLADMYQNASNLSNVNQGVYQLKIFIILALIYWILASLIEWGFRTYQSHFAHVEA</sequence>
<feature type="domain" description="ABC transmembrane type-1" evidence="9">
    <location>
        <begin position="14"/>
        <end position="211"/>
    </location>
</feature>
<dbReference type="InterPro" id="IPR010065">
    <property type="entry name" value="AA_ABC_transptr_permease_3TM"/>
</dbReference>
<dbReference type="NCBIfam" id="TIGR01726">
    <property type="entry name" value="HEQRo_perm_3TM"/>
    <property type="match status" value="1"/>
</dbReference>
<dbReference type="Proteomes" id="UP000321893">
    <property type="component" value="Unassembled WGS sequence"/>
</dbReference>